<dbReference type="Proteomes" id="UP000078200">
    <property type="component" value="Unassembled WGS sequence"/>
</dbReference>
<feature type="coiled-coil region" evidence="8">
    <location>
        <begin position="194"/>
        <end position="221"/>
    </location>
</feature>
<feature type="coiled-coil region" evidence="8">
    <location>
        <begin position="95"/>
        <end position="122"/>
    </location>
</feature>
<evidence type="ECO:0000256" key="1">
    <source>
        <dbReference type="ARBA" id="ARBA00004236"/>
    </source>
</evidence>
<keyword evidence="8" id="KW-0175">Coiled coil</keyword>
<dbReference type="GO" id="GO:0005886">
    <property type="term" value="C:plasma membrane"/>
    <property type="evidence" value="ECO:0007669"/>
    <property type="project" value="UniProtKB-SubCell"/>
</dbReference>
<comment type="subcellular location">
    <subcellularLocation>
        <location evidence="1">Cell membrane</location>
    </subcellularLocation>
    <subcellularLocation>
        <location evidence="2">Cytoplasm</location>
    </subcellularLocation>
</comment>
<keyword evidence="4" id="KW-0963">Cytoplasm</keyword>
<dbReference type="InterPro" id="IPR039688">
    <property type="entry name" value="STAC1/2/3"/>
</dbReference>
<evidence type="ECO:0000256" key="8">
    <source>
        <dbReference type="SAM" id="Coils"/>
    </source>
</evidence>
<dbReference type="InterPro" id="IPR027267">
    <property type="entry name" value="AH/BAR_dom_sf"/>
</dbReference>
<evidence type="ECO:0000256" key="6">
    <source>
        <dbReference type="ARBA" id="ARBA00022771"/>
    </source>
</evidence>
<feature type="region of interest" description="Disordered" evidence="9">
    <location>
        <begin position="150"/>
        <end position="169"/>
    </location>
</feature>
<reference evidence="10" key="1">
    <citation type="submission" date="2020-05" db="UniProtKB">
        <authorList>
            <consortium name="EnsemblMetazoa"/>
        </authorList>
    </citation>
    <scope>IDENTIFICATION</scope>
    <source>
        <strain evidence="10">TTRI</strain>
    </source>
</reference>
<proteinExistence type="predicted"/>
<keyword evidence="11" id="KW-1185">Reference proteome</keyword>
<evidence type="ECO:0000256" key="9">
    <source>
        <dbReference type="SAM" id="MobiDB-lite"/>
    </source>
</evidence>
<evidence type="ECO:0000256" key="4">
    <source>
        <dbReference type="ARBA" id="ARBA00022490"/>
    </source>
</evidence>
<dbReference type="GO" id="GO:0005737">
    <property type="term" value="C:cytoplasm"/>
    <property type="evidence" value="ECO:0007669"/>
    <property type="project" value="UniProtKB-SubCell"/>
</dbReference>
<dbReference type="GO" id="GO:0003009">
    <property type="term" value="P:skeletal muscle contraction"/>
    <property type="evidence" value="ECO:0007669"/>
    <property type="project" value="TreeGrafter"/>
</dbReference>
<keyword evidence="6" id="KW-0862">Zinc</keyword>
<feature type="region of interest" description="Disordered" evidence="9">
    <location>
        <begin position="1"/>
        <end position="34"/>
    </location>
</feature>
<dbReference type="Gene3D" id="1.20.1270.60">
    <property type="entry name" value="Arfaptin homology (AH) domain/BAR domain"/>
    <property type="match status" value="1"/>
</dbReference>
<protein>
    <submittedName>
        <fullName evidence="10">Uncharacterized protein</fullName>
    </submittedName>
</protein>
<dbReference type="AlphaFoldDB" id="A0A1A9UW85"/>
<dbReference type="GO" id="GO:0008270">
    <property type="term" value="F:zinc ion binding"/>
    <property type="evidence" value="ECO:0007669"/>
    <property type="project" value="UniProtKB-KW"/>
</dbReference>
<keyword evidence="7" id="KW-0472">Membrane</keyword>
<evidence type="ECO:0000256" key="7">
    <source>
        <dbReference type="ARBA" id="ARBA00023136"/>
    </source>
</evidence>
<dbReference type="STRING" id="7395.A0A1A9UW85"/>
<evidence type="ECO:0000256" key="3">
    <source>
        <dbReference type="ARBA" id="ARBA00022475"/>
    </source>
</evidence>
<name>A0A1A9UW85_GLOAU</name>
<dbReference type="VEuPathDB" id="VectorBase:GAUT017818"/>
<dbReference type="GO" id="GO:1903078">
    <property type="term" value="P:positive regulation of protein localization to plasma membrane"/>
    <property type="evidence" value="ECO:0007669"/>
    <property type="project" value="TreeGrafter"/>
</dbReference>
<evidence type="ECO:0000256" key="5">
    <source>
        <dbReference type="ARBA" id="ARBA00022737"/>
    </source>
</evidence>
<evidence type="ECO:0000313" key="11">
    <source>
        <dbReference type="Proteomes" id="UP000078200"/>
    </source>
</evidence>
<evidence type="ECO:0000256" key="2">
    <source>
        <dbReference type="ARBA" id="ARBA00004496"/>
    </source>
</evidence>
<accession>A0A1A9UW85</accession>
<dbReference type="EnsemblMetazoa" id="GAUT017818-RA">
    <property type="protein sequence ID" value="GAUT017818-PA"/>
    <property type="gene ID" value="GAUT017818"/>
</dbReference>
<organism evidence="10 11">
    <name type="scientific">Glossina austeni</name>
    <name type="common">Savannah tsetse fly</name>
    <dbReference type="NCBI Taxonomy" id="7395"/>
    <lineage>
        <taxon>Eukaryota</taxon>
        <taxon>Metazoa</taxon>
        <taxon>Ecdysozoa</taxon>
        <taxon>Arthropoda</taxon>
        <taxon>Hexapoda</taxon>
        <taxon>Insecta</taxon>
        <taxon>Pterygota</taxon>
        <taxon>Neoptera</taxon>
        <taxon>Endopterygota</taxon>
        <taxon>Diptera</taxon>
        <taxon>Brachycera</taxon>
        <taxon>Muscomorpha</taxon>
        <taxon>Hippoboscoidea</taxon>
        <taxon>Glossinidae</taxon>
        <taxon>Glossina</taxon>
    </lineage>
</organism>
<keyword evidence="6" id="KW-0863">Zinc-finger</keyword>
<sequence length="272" mass="31030">MIGRETDEEFDEKLKRAGRKTTEQRADGKIGRETDEKPACHLSIFQAWETFLQEVETDSQASNDVASALSRQVSRPMLDKSFHRKVQSRKIFTHRESFETIIAKTEEKLSKASDQAKRYNNLTTQCTSISPTQDLQNFVHILALPSQAQKVPKRAFAPPQPPGEADDTGEEMAPILRNELVFDRHSSLSLRSALESLKREAIDLEMQIRQLQDAVDTLNRTQIRGIEGQLYNKVNEMQEDLSMKKFDLHTKQLHFAAIKSQISISLLPSSYE</sequence>
<evidence type="ECO:0000313" key="10">
    <source>
        <dbReference type="EnsemblMetazoa" id="GAUT017818-PA"/>
    </source>
</evidence>
<feature type="compositionally biased region" description="Basic and acidic residues" evidence="9">
    <location>
        <begin position="12"/>
        <end position="34"/>
    </location>
</feature>
<keyword evidence="6" id="KW-0479">Metal-binding</keyword>
<dbReference type="PANTHER" id="PTHR15135:SF7">
    <property type="entry name" value="STAC-LIKE, ISOFORM J"/>
    <property type="match status" value="1"/>
</dbReference>
<feature type="compositionally biased region" description="Acidic residues" evidence="9">
    <location>
        <begin position="1"/>
        <end position="11"/>
    </location>
</feature>
<keyword evidence="3" id="KW-1003">Cell membrane</keyword>
<keyword evidence="5" id="KW-0677">Repeat</keyword>
<dbReference type="PANTHER" id="PTHR15135">
    <property type="entry name" value="STAC"/>
    <property type="match status" value="1"/>
</dbReference>